<dbReference type="Gene3D" id="6.10.280.150">
    <property type="match status" value="1"/>
</dbReference>
<evidence type="ECO:0000259" key="3">
    <source>
        <dbReference type="PROSITE" id="PS51082"/>
    </source>
</evidence>
<feature type="region of interest" description="Disordered" evidence="1">
    <location>
        <begin position="35"/>
        <end position="119"/>
    </location>
</feature>
<protein>
    <recommendedName>
        <fullName evidence="3">WH2 domain-containing protein</fullName>
    </recommendedName>
</protein>
<dbReference type="PROSITE" id="PS51082">
    <property type="entry name" value="WH2"/>
    <property type="match status" value="1"/>
</dbReference>
<keyword evidence="5" id="KW-1185">Reference proteome</keyword>
<evidence type="ECO:0000313" key="5">
    <source>
        <dbReference type="Proteomes" id="UP000240830"/>
    </source>
</evidence>
<feature type="domain" description="WH2" evidence="3">
    <location>
        <begin position="83"/>
        <end position="100"/>
    </location>
</feature>
<dbReference type="InterPro" id="IPR003124">
    <property type="entry name" value="WH2_dom"/>
</dbReference>
<evidence type="ECO:0000256" key="1">
    <source>
        <dbReference type="SAM" id="MobiDB-lite"/>
    </source>
</evidence>
<organism evidence="4 5">
    <name type="scientific">Paramicrosporidium saccamoebae</name>
    <dbReference type="NCBI Taxonomy" id="1246581"/>
    <lineage>
        <taxon>Eukaryota</taxon>
        <taxon>Fungi</taxon>
        <taxon>Fungi incertae sedis</taxon>
        <taxon>Cryptomycota</taxon>
        <taxon>Cryptomycota incertae sedis</taxon>
        <taxon>Paramicrosporidium</taxon>
    </lineage>
</organism>
<evidence type="ECO:0000313" key="4">
    <source>
        <dbReference type="EMBL" id="PJF17382.1"/>
    </source>
</evidence>
<feature type="compositionally biased region" description="Basic and acidic residues" evidence="1">
    <location>
        <begin position="82"/>
        <end position="105"/>
    </location>
</feature>
<feature type="compositionally biased region" description="Polar residues" evidence="1">
    <location>
        <begin position="107"/>
        <end position="118"/>
    </location>
</feature>
<accession>A0A2H9TI13</accession>
<comment type="caution">
    <text evidence="4">The sequence shown here is derived from an EMBL/GenBank/DDBJ whole genome shotgun (WGS) entry which is preliminary data.</text>
</comment>
<proteinExistence type="predicted"/>
<feature type="compositionally biased region" description="Pro residues" evidence="1">
    <location>
        <begin position="44"/>
        <end position="72"/>
    </location>
</feature>
<dbReference type="Proteomes" id="UP000240830">
    <property type="component" value="Unassembled WGS sequence"/>
</dbReference>
<gene>
    <name evidence="4" type="ORF">PSACC_02882</name>
</gene>
<feature type="chain" id="PRO_5014191555" description="WH2 domain-containing protein" evidence="2">
    <location>
        <begin position="17"/>
        <end position="138"/>
    </location>
</feature>
<sequence>MKLTLQLALLWCLVSTDPVQDNFEAAGDLVHLRQDVFPSTPQSRVPPPPPMNRIPPPPPPPPVSLPPPPPPLSQMEQSYAPDGRDDLLGQIREGKKLKAAGKAEKPVSSTQNSIQSALANRRKYLVDTESDDDDDWSD</sequence>
<dbReference type="Pfam" id="PF02205">
    <property type="entry name" value="WH2"/>
    <property type="match status" value="1"/>
</dbReference>
<name>A0A2H9TI13_9FUNG</name>
<feature type="signal peptide" evidence="2">
    <location>
        <begin position="1"/>
        <end position="16"/>
    </location>
</feature>
<dbReference type="STRING" id="1246581.A0A2H9TI13"/>
<evidence type="ECO:0000256" key="2">
    <source>
        <dbReference type="SAM" id="SignalP"/>
    </source>
</evidence>
<dbReference type="AlphaFoldDB" id="A0A2H9TI13"/>
<reference evidence="4 5" key="1">
    <citation type="submission" date="2016-10" db="EMBL/GenBank/DDBJ databases">
        <title>The genome of Paramicrosporidium saccamoebae is the missing link in understanding Cryptomycota and Microsporidia evolution.</title>
        <authorList>
            <person name="Quandt C.A."/>
            <person name="Beaudet D."/>
            <person name="Corsaro D."/>
            <person name="Michel R."/>
            <person name="Corradi N."/>
            <person name="James T."/>
        </authorList>
    </citation>
    <scope>NUCLEOTIDE SEQUENCE [LARGE SCALE GENOMIC DNA]</scope>
    <source>
        <strain evidence="4 5">KSL3</strain>
    </source>
</reference>
<keyword evidence="2" id="KW-0732">Signal</keyword>
<dbReference type="GO" id="GO:0003779">
    <property type="term" value="F:actin binding"/>
    <property type="evidence" value="ECO:0007669"/>
    <property type="project" value="InterPro"/>
</dbReference>
<dbReference type="EMBL" id="MTSL01000178">
    <property type="protein sequence ID" value="PJF17382.1"/>
    <property type="molecule type" value="Genomic_DNA"/>
</dbReference>